<evidence type="ECO:0000256" key="2">
    <source>
        <dbReference type="ARBA" id="ARBA00008538"/>
    </source>
</evidence>
<evidence type="ECO:0000256" key="3">
    <source>
        <dbReference type="ARBA" id="ARBA00022692"/>
    </source>
</evidence>
<protein>
    <recommendedName>
        <fullName evidence="9">Resistance to inhibitors of cholinesterase protein 3 N-terminal domain-containing protein</fullName>
    </recommendedName>
</protein>
<feature type="region of interest" description="Disordered" evidence="7">
    <location>
        <begin position="361"/>
        <end position="413"/>
    </location>
</feature>
<dbReference type="Pfam" id="PF15361">
    <property type="entry name" value="RIC3"/>
    <property type="match status" value="1"/>
</dbReference>
<feature type="compositionally biased region" description="Basic and acidic residues" evidence="7">
    <location>
        <begin position="55"/>
        <end position="66"/>
    </location>
</feature>
<dbReference type="GO" id="GO:0043005">
    <property type="term" value="C:neuron projection"/>
    <property type="evidence" value="ECO:0007669"/>
    <property type="project" value="TreeGrafter"/>
</dbReference>
<evidence type="ECO:0000259" key="9">
    <source>
        <dbReference type="Pfam" id="PF15361"/>
    </source>
</evidence>
<comment type="caution">
    <text evidence="10">The sequence shown here is derived from an EMBL/GenBank/DDBJ whole genome shotgun (WGS) entry which is preliminary data.</text>
</comment>
<accession>A0A814SHB4</accession>
<evidence type="ECO:0000313" key="11">
    <source>
        <dbReference type="Proteomes" id="UP000663852"/>
    </source>
</evidence>
<feature type="domain" description="Resistance to inhibitors of cholinesterase protein 3 N-terminal" evidence="9">
    <location>
        <begin position="14"/>
        <end position="252"/>
    </location>
</feature>
<evidence type="ECO:0000256" key="5">
    <source>
        <dbReference type="ARBA" id="ARBA00022989"/>
    </source>
</evidence>
<comment type="similarity">
    <text evidence="2">Belongs to the ric-3 family.</text>
</comment>
<evidence type="ECO:0000256" key="4">
    <source>
        <dbReference type="ARBA" id="ARBA00022824"/>
    </source>
</evidence>
<dbReference type="GO" id="GO:0005789">
    <property type="term" value="C:endoplasmic reticulum membrane"/>
    <property type="evidence" value="ECO:0007669"/>
    <property type="project" value="UniProtKB-SubCell"/>
</dbReference>
<feature type="region of interest" description="Disordered" evidence="7">
    <location>
        <begin position="38"/>
        <end position="66"/>
    </location>
</feature>
<dbReference type="InterPro" id="IPR026160">
    <property type="entry name" value="Ric3"/>
</dbReference>
<proteinExistence type="inferred from homology"/>
<comment type="subcellular location">
    <subcellularLocation>
        <location evidence="1">Endoplasmic reticulum membrane</location>
    </subcellularLocation>
</comment>
<feature type="compositionally biased region" description="Polar residues" evidence="7">
    <location>
        <begin position="271"/>
        <end position="280"/>
    </location>
</feature>
<organism evidence="10 11">
    <name type="scientific">Adineta ricciae</name>
    <name type="common">Rotifer</name>
    <dbReference type="NCBI Taxonomy" id="249248"/>
    <lineage>
        <taxon>Eukaryota</taxon>
        <taxon>Metazoa</taxon>
        <taxon>Spiralia</taxon>
        <taxon>Gnathifera</taxon>
        <taxon>Rotifera</taxon>
        <taxon>Eurotatoria</taxon>
        <taxon>Bdelloidea</taxon>
        <taxon>Adinetida</taxon>
        <taxon>Adinetidae</taxon>
        <taxon>Adineta</taxon>
    </lineage>
</organism>
<keyword evidence="4" id="KW-0256">Endoplasmic reticulum</keyword>
<keyword evidence="5 8" id="KW-1133">Transmembrane helix</keyword>
<dbReference type="Proteomes" id="UP000663852">
    <property type="component" value="Unassembled WGS sequence"/>
</dbReference>
<dbReference type="EMBL" id="CAJNOJ010000117">
    <property type="protein sequence ID" value="CAF1147433.1"/>
    <property type="molecule type" value="Genomic_DNA"/>
</dbReference>
<dbReference type="GO" id="GO:0034394">
    <property type="term" value="P:protein localization to cell surface"/>
    <property type="evidence" value="ECO:0007669"/>
    <property type="project" value="TreeGrafter"/>
</dbReference>
<dbReference type="InterPro" id="IPR032763">
    <property type="entry name" value="RIC3_N"/>
</dbReference>
<dbReference type="GO" id="GO:0045202">
    <property type="term" value="C:synapse"/>
    <property type="evidence" value="ECO:0007669"/>
    <property type="project" value="GOC"/>
</dbReference>
<dbReference type="PANTHER" id="PTHR21723:SF3">
    <property type="entry name" value="PROTEIN RIC-3"/>
    <property type="match status" value="1"/>
</dbReference>
<dbReference type="OrthoDB" id="10070774at2759"/>
<evidence type="ECO:0000256" key="1">
    <source>
        <dbReference type="ARBA" id="ARBA00004586"/>
    </source>
</evidence>
<feature type="compositionally biased region" description="Basic and acidic residues" evidence="7">
    <location>
        <begin position="361"/>
        <end position="384"/>
    </location>
</feature>
<feature type="transmembrane region" description="Helical" evidence="8">
    <location>
        <begin position="99"/>
        <end position="121"/>
    </location>
</feature>
<sequence length="431" mass="49986">MLTRPSVVFAIVFGCFAVLIPRVFVPLFRPRQSAPVHQQYEHFRRPPSPPTESIPRNDNDDNHEHASDSFAHTRMRHPHVEHQQQSITDQIGPKSAVKFALPMYTVGIAIFFLYTCFKYWAKRNTEEHRIKSRYSSNNIQWNGQKKKFKYCVNTRQEQNEKEDDDEELYDGLDADYVEYLRSKKQKELNAEQALTREQRQMHNTLDEMKHSLSFISSKLGATQTGNSLTSNEISQLQDRLASTEAQMCKILNALDIASNQVNKLTRNTRQTLQHQVQQENIMDDGDDEGENRHLSSRSQSENEQRNVEHDEEESSSSYEEDGEDGVPIEDNESESSSSERYGLMTTNYECDPSAIDDYELDTIKKPDETTDSQTKVHEWNERHHSQSISSNSSNEHDQSIPNNEQKSNENAMLDIRNEIDVLYPRNQLEHN</sequence>
<gene>
    <name evidence="10" type="ORF">EDS130_LOCUS22420</name>
</gene>
<evidence type="ECO:0000313" key="10">
    <source>
        <dbReference type="EMBL" id="CAF1147433.1"/>
    </source>
</evidence>
<name>A0A814SHB4_ADIRI</name>
<feature type="compositionally biased region" description="Acidic residues" evidence="7">
    <location>
        <begin position="309"/>
        <end position="333"/>
    </location>
</feature>
<dbReference type="PANTHER" id="PTHR21723">
    <property type="entry name" value="RESISTANCE TO INHIBITORS OF CHOLINESTERASE PROTEIN 3 RIC3"/>
    <property type="match status" value="1"/>
</dbReference>
<dbReference type="PROSITE" id="PS51257">
    <property type="entry name" value="PROKAR_LIPOPROTEIN"/>
    <property type="match status" value="1"/>
</dbReference>
<evidence type="ECO:0000256" key="8">
    <source>
        <dbReference type="SAM" id="Phobius"/>
    </source>
</evidence>
<dbReference type="GO" id="GO:0043025">
    <property type="term" value="C:neuronal cell body"/>
    <property type="evidence" value="ECO:0007669"/>
    <property type="project" value="TreeGrafter"/>
</dbReference>
<dbReference type="GO" id="GO:0007271">
    <property type="term" value="P:synaptic transmission, cholinergic"/>
    <property type="evidence" value="ECO:0007669"/>
    <property type="project" value="TreeGrafter"/>
</dbReference>
<evidence type="ECO:0000256" key="7">
    <source>
        <dbReference type="SAM" id="MobiDB-lite"/>
    </source>
</evidence>
<keyword evidence="6 8" id="KW-0472">Membrane</keyword>
<reference evidence="10" key="1">
    <citation type="submission" date="2021-02" db="EMBL/GenBank/DDBJ databases">
        <authorList>
            <person name="Nowell W R."/>
        </authorList>
    </citation>
    <scope>NUCLEOTIDE SEQUENCE</scope>
</reference>
<dbReference type="AlphaFoldDB" id="A0A814SHB4"/>
<evidence type="ECO:0000256" key="6">
    <source>
        <dbReference type="ARBA" id="ARBA00023136"/>
    </source>
</evidence>
<feature type="compositionally biased region" description="Polar residues" evidence="7">
    <location>
        <begin position="401"/>
        <end position="410"/>
    </location>
</feature>
<feature type="region of interest" description="Disordered" evidence="7">
    <location>
        <begin position="271"/>
        <end position="340"/>
    </location>
</feature>
<keyword evidence="3 8" id="KW-0812">Transmembrane</keyword>
<feature type="transmembrane region" description="Helical" evidence="8">
    <location>
        <begin position="6"/>
        <end position="25"/>
    </location>
</feature>